<keyword evidence="1" id="KW-1133">Transmembrane helix</keyword>
<comment type="caution">
    <text evidence="2">The sequence shown here is derived from an EMBL/GenBank/DDBJ whole genome shotgun (WGS) entry which is preliminary data.</text>
</comment>
<dbReference type="AlphaFoldDB" id="A0A2W2F3G6"/>
<keyword evidence="1" id="KW-0472">Membrane</keyword>
<protein>
    <submittedName>
        <fullName evidence="2">Uncharacterized protein</fullName>
    </submittedName>
</protein>
<sequence length="85" mass="8215">MLAGLAGGGLVAAFLARWIGGVVNLGTAHVAAPVAGGPAVPGALELTAPGVLVACPLLAVGLYGLLLGLGLYRDDEPPLPSPPPL</sequence>
<keyword evidence="3" id="KW-1185">Reference proteome</keyword>
<name>A0A2W2F3G6_9ACTN</name>
<keyword evidence="1" id="KW-0812">Transmembrane</keyword>
<reference evidence="2 3" key="1">
    <citation type="submission" date="2018-01" db="EMBL/GenBank/DDBJ databases">
        <title>Draft genome sequence of Sphaerisporangium sp. 7K107.</title>
        <authorList>
            <person name="Sahin N."/>
            <person name="Saygin H."/>
            <person name="Ay H."/>
        </authorList>
    </citation>
    <scope>NUCLEOTIDE SEQUENCE [LARGE SCALE GENOMIC DNA]</scope>
    <source>
        <strain evidence="2 3">7K107</strain>
    </source>
</reference>
<organism evidence="2 3">
    <name type="scientific">Spongiactinospora gelatinilytica</name>
    <dbReference type="NCBI Taxonomy" id="2666298"/>
    <lineage>
        <taxon>Bacteria</taxon>
        <taxon>Bacillati</taxon>
        <taxon>Actinomycetota</taxon>
        <taxon>Actinomycetes</taxon>
        <taxon>Streptosporangiales</taxon>
        <taxon>Streptosporangiaceae</taxon>
        <taxon>Spongiactinospora</taxon>
    </lineage>
</organism>
<evidence type="ECO:0000313" key="3">
    <source>
        <dbReference type="Proteomes" id="UP000248544"/>
    </source>
</evidence>
<accession>A0A2W2F3G6</accession>
<evidence type="ECO:0000313" key="2">
    <source>
        <dbReference type="EMBL" id="PZG16067.1"/>
    </source>
</evidence>
<evidence type="ECO:0000256" key="1">
    <source>
        <dbReference type="SAM" id="Phobius"/>
    </source>
</evidence>
<dbReference type="EMBL" id="POUA01000750">
    <property type="protein sequence ID" value="PZG16067.1"/>
    <property type="molecule type" value="Genomic_DNA"/>
</dbReference>
<feature type="transmembrane region" description="Helical" evidence="1">
    <location>
        <begin position="49"/>
        <end position="72"/>
    </location>
</feature>
<proteinExistence type="predicted"/>
<gene>
    <name evidence="2" type="ORF">C1I98_39095</name>
</gene>
<dbReference type="Proteomes" id="UP000248544">
    <property type="component" value="Unassembled WGS sequence"/>
</dbReference>